<accession>A0A1S6QJI3</accession>
<dbReference type="RefSeq" id="WP_052127801.1">
    <property type="nucleotide sequence ID" value="NZ_CP018906.1"/>
</dbReference>
<evidence type="ECO:0008006" key="4">
    <source>
        <dbReference type="Google" id="ProtNLM"/>
    </source>
</evidence>
<dbReference type="EMBL" id="CP018906">
    <property type="protein sequence ID" value="AQW21765.1"/>
    <property type="molecule type" value="Genomic_DNA"/>
</dbReference>
<feature type="chain" id="PRO_5010544686" description="D-alanyl-D-alanine carboxypeptidase" evidence="1">
    <location>
        <begin position="29"/>
        <end position="274"/>
    </location>
</feature>
<reference evidence="2 3" key="1">
    <citation type="journal article" date="2015" name="Genome Announc.">
        <title>Genome Sequence of Lactobacillus curieae CCTCC M 2011381T, a Novel Producer of Gamma-aminobutyric Acid.</title>
        <authorList>
            <person name="Wang Y."/>
            <person name="Wang Y."/>
            <person name="Lang C."/>
            <person name="Wei D."/>
            <person name="Xu P."/>
            <person name="Xie J."/>
        </authorList>
    </citation>
    <scope>NUCLEOTIDE SEQUENCE [LARGE SCALE GENOMIC DNA]</scope>
    <source>
        <strain evidence="2 3">CCTCC M 2011381</strain>
    </source>
</reference>
<evidence type="ECO:0000313" key="3">
    <source>
        <dbReference type="Proteomes" id="UP000030361"/>
    </source>
</evidence>
<dbReference type="AlphaFoldDB" id="A0A1S6QJI3"/>
<feature type="signal peptide" evidence="1">
    <location>
        <begin position="1"/>
        <end position="28"/>
    </location>
</feature>
<organism evidence="2 3">
    <name type="scientific">Lentilactobacillus curieae</name>
    <dbReference type="NCBI Taxonomy" id="1138822"/>
    <lineage>
        <taxon>Bacteria</taxon>
        <taxon>Bacillati</taxon>
        <taxon>Bacillota</taxon>
        <taxon>Bacilli</taxon>
        <taxon>Lactobacillales</taxon>
        <taxon>Lactobacillaceae</taxon>
        <taxon>Lentilactobacillus</taxon>
    </lineage>
</organism>
<keyword evidence="1" id="KW-0732">Signal</keyword>
<protein>
    <recommendedName>
        <fullName evidence="4">D-alanyl-D-alanine carboxypeptidase</fullName>
    </recommendedName>
</protein>
<keyword evidence="3" id="KW-1185">Reference proteome</keyword>
<dbReference type="OrthoDB" id="2284445at2"/>
<dbReference type="Proteomes" id="UP000030361">
    <property type="component" value="Chromosome"/>
</dbReference>
<evidence type="ECO:0000313" key="2">
    <source>
        <dbReference type="EMBL" id="AQW21765.1"/>
    </source>
</evidence>
<dbReference type="eggNOG" id="ENOG50309SA">
    <property type="taxonomic scope" value="Bacteria"/>
</dbReference>
<sequence length="274" mass="31173">MKKSIKLAIITYGLLMGFTGAWSQQASASKIPSNYSFDGSKFTGPIPYYSITRSKKAYIWNNPHTKRVHNLKNYPNTIWMVSKAYVKQVKGKNEVYYQVASAYNPKVKGTVWSGYLTKNTQKMATLFNDNASYISYIDTNRASKLNSMVNKLFPNSGIDVNLAKYSYTRSKKYSNHFTNLKVITFNPDDRYERMAPSIAIKYIEQDLNNMGYTGDVRKSMSDYKIAADFVGNAEAIDNTKALKLSKQYTFPVNLPNFVDMIDYQSRAIVIGIPK</sequence>
<name>A0A1S6QJI3_9LACO</name>
<dbReference type="KEGG" id="lcu:PL11_007490"/>
<evidence type="ECO:0000256" key="1">
    <source>
        <dbReference type="SAM" id="SignalP"/>
    </source>
</evidence>
<proteinExistence type="predicted"/>
<gene>
    <name evidence="2" type="ORF">PL11_007490</name>
</gene>